<dbReference type="Proteomes" id="UP000581206">
    <property type="component" value="Unassembled WGS sequence"/>
</dbReference>
<evidence type="ECO:0000313" key="2">
    <source>
        <dbReference type="Proteomes" id="UP000581206"/>
    </source>
</evidence>
<keyword evidence="2" id="KW-1185">Reference proteome</keyword>
<proteinExistence type="predicted"/>
<organism evidence="1 2">
    <name type="scientific">Cellulomonas denverensis</name>
    <dbReference type="NCBI Taxonomy" id="264297"/>
    <lineage>
        <taxon>Bacteria</taxon>
        <taxon>Bacillati</taxon>
        <taxon>Actinomycetota</taxon>
        <taxon>Actinomycetes</taxon>
        <taxon>Micrococcales</taxon>
        <taxon>Cellulomonadaceae</taxon>
        <taxon>Cellulomonas</taxon>
    </lineage>
</organism>
<dbReference type="RefSeq" id="WP_168629304.1">
    <property type="nucleotide sequence ID" value="NZ_BONL01000033.1"/>
</dbReference>
<dbReference type="AlphaFoldDB" id="A0A7X6KTY9"/>
<sequence length="224" mass="23800">MTATDQPTPRVGETITVRRPHVVHGPIGVPADKADADYLRSAVRNIEHRDDAVRGLWGSGVTAMVVQLLADAADAIERPDGPHAAPVDGDAVERAALLSRMDPESWRTEDGDWLIDPESEQFVRDAAAIHALAAARAGEAVDREALARSCEQGMRDAMNAHGPYSGPRQGQAIADHLLDTVLAARGDAAPTVSVEQVRTLASESGRPATTVLDWLRTAGVEVQG</sequence>
<accession>A0A7X6KTY9</accession>
<gene>
    <name evidence="1" type="ORF">HGA03_05925</name>
</gene>
<reference evidence="1 2" key="1">
    <citation type="submission" date="2020-04" db="EMBL/GenBank/DDBJ databases">
        <title>MicrobeNet Type strains.</title>
        <authorList>
            <person name="Nicholson A.C."/>
        </authorList>
    </citation>
    <scope>NUCLEOTIDE SEQUENCE [LARGE SCALE GENOMIC DNA]</scope>
    <source>
        <strain evidence="1 2">ATCC BAA-788</strain>
    </source>
</reference>
<protein>
    <submittedName>
        <fullName evidence="1">Uncharacterized protein</fullName>
    </submittedName>
</protein>
<name>A0A7X6KTY9_9CELL</name>
<evidence type="ECO:0000313" key="1">
    <source>
        <dbReference type="EMBL" id="NKY22202.1"/>
    </source>
</evidence>
<comment type="caution">
    <text evidence="1">The sequence shown here is derived from an EMBL/GenBank/DDBJ whole genome shotgun (WGS) entry which is preliminary data.</text>
</comment>
<dbReference type="EMBL" id="JAAXOX010000002">
    <property type="protein sequence ID" value="NKY22202.1"/>
    <property type="molecule type" value="Genomic_DNA"/>
</dbReference>